<evidence type="ECO:0000256" key="1">
    <source>
        <dbReference type="SAM" id="MobiDB-lite"/>
    </source>
</evidence>
<organism evidence="3 4">
    <name type="scientific">Azospirillum formosense</name>
    <dbReference type="NCBI Taxonomy" id="861533"/>
    <lineage>
        <taxon>Bacteria</taxon>
        <taxon>Pseudomonadati</taxon>
        <taxon>Pseudomonadota</taxon>
        <taxon>Alphaproteobacteria</taxon>
        <taxon>Rhodospirillales</taxon>
        <taxon>Azospirillaceae</taxon>
        <taxon>Azospirillum</taxon>
    </lineage>
</organism>
<accession>A0ABX2L106</accession>
<dbReference type="Proteomes" id="UP000639419">
    <property type="component" value="Unassembled WGS sequence"/>
</dbReference>
<reference evidence="3 4" key="1">
    <citation type="submission" date="2019-10" db="EMBL/GenBank/DDBJ databases">
        <title>Genome sequence of Azospirillum formosense CC-Nfb-7.</title>
        <authorList>
            <person name="Ambrosini A."/>
            <person name="Sant'Anna F.H."/>
            <person name="Cassan F.D."/>
            <person name="Souza E.M."/>
            <person name="Passaglia L.M.P."/>
        </authorList>
    </citation>
    <scope>NUCLEOTIDE SEQUENCE [LARGE SCALE GENOMIC DNA]</scope>
    <source>
        <strain evidence="3 4">CC-NFb-7</strain>
    </source>
</reference>
<comment type="caution">
    <text evidence="3">The sequence shown here is derived from an EMBL/GenBank/DDBJ whole genome shotgun (WGS) entry which is preliminary data.</text>
</comment>
<sequence length="135" mass="14521">MADLDDPSLDRTSLDRTSLERGHEVADVPPLKLFVAGLLALASVGLVLLLVWGMTSLFLGMTDRLPVASIAHTPIEPPPPRLQGSPARDLQAFRAAEGKELHTLGWVDRGAGLARIPIEDAMALLAKRGWPEEGK</sequence>
<keyword evidence="4" id="KW-1185">Reference proteome</keyword>
<gene>
    <name evidence="3" type="ORF">GBZ26_25650</name>
</gene>
<dbReference type="RefSeq" id="WP_174441256.1">
    <property type="nucleotide sequence ID" value="NZ_BAABCC010000016.1"/>
</dbReference>
<proteinExistence type="predicted"/>
<dbReference type="EMBL" id="WHOR01000303">
    <property type="protein sequence ID" value="NUB22554.1"/>
    <property type="molecule type" value="Genomic_DNA"/>
</dbReference>
<keyword evidence="2" id="KW-1133">Transmembrane helix</keyword>
<keyword evidence="2" id="KW-0812">Transmembrane</keyword>
<name>A0ABX2L106_9PROT</name>
<evidence type="ECO:0000256" key="2">
    <source>
        <dbReference type="SAM" id="Phobius"/>
    </source>
</evidence>
<keyword evidence="2" id="KW-0472">Membrane</keyword>
<feature type="compositionally biased region" description="Basic and acidic residues" evidence="1">
    <location>
        <begin position="8"/>
        <end position="21"/>
    </location>
</feature>
<evidence type="ECO:0000313" key="3">
    <source>
        <dbReference type="EMBL" id="NUB22554.1"/>
    </source>
</evidence>
<feature type="region of interest" description="Disordered" evidence="1">
    <location>
        <begin position="1"/>
        <end position="21"/>
    </location>
</feature>
<evidence type="ECO:0000313" key="4">
    <source>
        <dbReference type="Proteomes" id="UP000639419"/>
    </source>
</evidence>
<protein>
    <submittedName>
        <fullName evidence="3">Uncharacterized protein</fullName>
    </submittedName>
</protein>
<feature type="transmembrane region" description="Helical" evidence="2">
    <location>
        <begin position="33"/>
        <end position="59"/>
    </location>
</feature>